<dbReference type="Pfam" id="PF08338">
    <property type="entry name" value="DUF1731"/>
    <property type="match status" value="1"/>
</dbReference>
<dbReference type="InterPro" id="IPR001509">
    <property type="entry name" value="Epimerase_deHydtase"/>
</dbReference>
<accession>A0A2T0LFI0</accession>
<dbReference type="InterPro" id="IPR010099">
    <property type="entry name" value="SDR39U1"/>
</dbReference>
<dbReference type="Pfam" id="PF01370">
    <property type="entry name" value="Epimerase"/>
    <property type="match status" value="1"/>
</dbReference>
<organism evidence="4 5">
    <name type="scientific">Planifilum fimeticola</name>
    <dbReference type="NCBI Taxonomy" id="201975"/>
    <lineage>
        <taxon>Bacteria</taxon>
        <taxon>Bacillati</taxon>
        <taxon>Bacillota</taxon>
        <taxon>Bacilli</taxon>
        <taxon>Bacillales</taxon>
        <taxon>Thermoactinomycetaceae</taxon>
        <taxon>Planifilum</taxon>
    </lineage>
</organism>
<dbReference type="PANTHER" id="PTHR11092:SF0">
    <property type="entry name" value="EPIMERASE FAMILY PROTEIN SDR39U1"/>
    <property type="match status" value="1"/>
</dbReference>
<dbReference type="AlphaFoldDB" id="A0A2T0LFI0"/>
<feature type="domain" description="NAD-dependent epimerase/dehydratase" evidence="2">
    <location>
        <begin position="3"/>
        <end position="211"/>
    </location>
</feature>
<reference evidence="4 5" key="1">
    <citation type="submission" date="2018-03" db="EMBL/GenBank/DDBJ databases">
        <title>Genomic Encyclopedia of Archaeal and Bacterial Type Strains, Phase II (KMG-II): from individual species to whole genera.</title>
        <authorList>
            <person name="Goeker M."/>
        </authorList>
    </citation>
    <scope>NUCLEOTIDE SEQUENCE [LARGE SCALE GENOMIC DNA]</scope>
    <source>
        <strain evidence="4 5">DSM 44946</strain>
    </source>
</reference>
<dbReference type="RefSeq" id="WP_106344860.1">
    <property type="nucleotide sequence ID" value="NZ_PVNE01000009.1"/>
</dbReference>
<dbReference type="InterPro" id="IPR036291">
    <property type="entry name" value="NAD(P)-bd_dom_sf"/>
</dbReference>
<dbReference type="InterPro" id="IPR013549">
    <property type="entry name" value="DUF1731"/>
</dbReference>
<name>A0A2T0LFI0_9BACL</name>
<dbReference type="PANTHER" id="PTHR11092">
    <property type="entry name" value="SUGAR NUCLEOTIDE EPIMERASE RELATED"/>
    <property type="match status" value="1"/>
</dbReference>
<dbReference type="Proteomes" id="UP000237797">
    <property type="component" value="Unassembled WGS sequence"/>
</dbReference>
<dbReference type="EMBL" id="PVNE01000009">
    <property type="protein sequence ID" value="PRX40977.1"/>
    <property type="molecule type" value="Genomic_DNA"/>
</dbReference>
<keyword evidence="5" id="KW-1185">Reference proteome</keyword>
<evidence type="ECO:0000313" key="5">
    <source>
        <dbReference type="Proteomes" id="UP000237797"/>
    </source>
</evidence>
<gene>
    <name evidence="4" type="ORF">CLV97_10928</name>
</gene>
<comment type="similarity">
    <text evidence="1">Belongs to the NAD(P)-dependent epimerase/dehydratase family. SDR39U1 subfamily.</text>
</comment>
<proteinExistence type="inferred from homology"/>
<dbReference type="SUPFAM" id="SSF51735">
    <property type="entry name" value="NAD(P)-binding Rossmann-fold domains"/>
    <property type="match status" value="1"/>
</dbReference>
<evidence type="ECO:0000259" key="2">
    <source>
        <dbReference type="Pfam" id="PF01370"/>
    </source>
</evidence>
<evidence type="ECO:0000256" key="1">
    <source>
        <dbReference type="ARBA" id="ARBA00009353"/>
    </source>
</evidence>
<dbReference type="NCBIfam" id="TIGR01777">
    <property type="entry name" value="yfcH"/>
    <property type="match status" value="1"/>
</dbReference>
<sequence length="300" mass="33058">MRIAITGSTGLVGTRLTEFFREEGHQVLRLVRKTGQGGRETAYWQPETGEIEAEALEGTEVLVHLAGKSINGRWTKRRKEEILLSRTKGTRLIAETLAALKRPPKVFLSASGIGMTHEDVREVDESNSLGSGFLSDVIKEWEKSTRPAEEAGIRVVHLRFGLVLSPRGGALKQMLPAFKLGLGGRLGHGRQGVSWVALEEIPRIVRFLIDREEVSGPVNIVSPNPVSNAEFIRALGEALRRPALIPMPAFALKLMFGEVGEELLLKGNRAIPKKLLDAGYTFRYPDLEPALREMLRGKAG</sequence>
<evidence type="ECO:0000259" key="3">
    <source>
        <dbReference type="Pfam" id="PF08338"/>
    </source>
</evidence>
<protein>
    <recommendedName>
        <fullName evidence="6">TIGR01777 family protein</fullName>
    </recommendedName>
</protein>
<evidence type="ECO:0008006" key="6">
    <source>
        <dbReference type="Google" id="ProtNLM"/>
    </source>
</evidence>
<dbReference type="OrthoDB" id="9801773at2"/>
<dbReference type="Gene3D" id="3.40.50.720">
    <property type="entry name" value="NAD(P)-binding Rossmann-like Domain"/>
    <property type="match status" value="1"/>
</dbReference>
<feature type="domain" description="DUF1731" evidence="3">
    <location>
        <begin position="247"/>
        <end position="293"/>
    </location>
</feature>
<comment type="caution">
    <text evidence="4">The sequence shown here is derived from an EMBL/GenBank/DDBJ whole genome shotgun (WGS) entry which is preliminary data.</text>
</comment>
<evidence type="ECO:0000313" key="4">
    <source>
        <dbReference type="EMBL" id="PRX40977.1"/>
    </source>
</evidence>